<evidence type="ECO:0008006" key="4">
    <source>
        <dbReference type="Google" id="ProtNLM"/>
    </source>
</evidence>
<evidence type="ECO:0000256" key="1">
    <source>
        <dbReference type="SAM" id="MobiDB-lite"/>
    </source>
</evidence>
<dbReference type="PANTHER" id="PTHR37162">
    <property type="entry name" value="HAT FAMILY DIMERISATION DOMAINCONTAINING PROTEIN-RELATED"/>
    <property type="match status" value="1"/>
</dbReference>
<feature type="compositionally biased region" description="Basic and acidic residues" evidence="1">
    <location>
        <begin position="63"/>
        <end position="72"/>
    </location>
</feature>
<evidence type="ECO:0000313" key="2">
    <source>
        <dbReference type="EMBL" id="KAL2094986.1"/>
    </source>
</evidence>
<feature type="compositionally biased region" description="Basic and acidic residues" evidence="1">
    <location>
        <begin position="28"/>
        <end position="53"/>
    </location>
</feature>
<evidence type="ECO:0000313" key="3">
    <source>
        <dbReference type="Proteomes" id="UP001591681"/>
    </source>
</evidence>
<proteinExistence type="predicted"/>
<reference evidence="2 3" key="1">
    <citation type="submission" date="2024-09" db="EMBL/GenBank/DDBJ databases">
        <title>A chromosome-level genome assembly of Gray's grenadier anchovy, Coilia grayii.</title>
        <authorList>
            <person name="Fu Z."/>
        </authorList>
    </citation>
    <scope>NUCLEOTIDE SEQUENCE [LARGE SCALE GENOMIC DNA]</scope>
    <source>
        <strain evidence="2">G4</strain>
        <tissue evidence="2">Muscle</tissue>
    </source>
</reference>
<organism evidence="2 3">
    <name type="scientific">Coilia grayii</name>
    <name type="common">Gray's grenadier anchovy</name>
    <dbReference type="NCBI Taxonomy" id="363190"/>
    <lineage>
        <taxon>Eukaryota</taxon>
        <taxon>Metazoa</taxon>
        <taxon>Chordata</taxon>
        <taxon>Craniata</taxon>
        <taxon>Vertebrata</taxon>
        <taxon>Euteleostomi</taxon>
        <taxon>Actinopterygii</taxon>
        <taxon>Neopterygii</taxon>
        <taxon>Teleostei</taxon>
        <taxon>Clupei</taxon>
        <taxon>Clupeiformes</taxon>
        <taxon>Clupeoidei</taxon>
        <taxon>Engraulidae</taxon>
        <taxon>Coilinae</taxon>
        <taxon>Coilia</taxon>
    </lineage>
</organism>
<dbReference type="SUPFAM" id="SSF53098">
    <property type="entry name" value="Ribonuclease H-like"/>
    <property type="match status" value="1"/>
</dbReference>
<accession>A0ABD1K789</accession>
<feature type="region of interest" description="Disordered" evidence="1">
    <location>
        <begin position="1"/>
        <end position="75"/>
    </location>
</feature>
<comment type="caution">
    <text evidence="2">The sequence shown here is derived from an EMBL/GenBank/DDBJ whole genome shotgun (WGS) entry which is preliminary data.</text>
</comment>
<feature type="compositionally biased region" description="Low complexity" evidence="1">
    <location>
        <begin position="11"/>
        <end position="22"/>
    </location>
</feature>
<name>A0ABD1K789_9TELE</name>
<dbReference type="Proteomes" id="UP001591681">
    <property type="component" value="Unassembled WGS sequence"/>
</dbReference>
<sequence>MAPRKKRGLLSSSNKAPPSKKAPQTEQPECHGQEAQHEQTEPHEQLIKQEALDPHGYMAPVEDDPRSPEQGRTKKACSGAAAYRCNFKDEWTKKWPFITRGSLSTYYWCAVCRVENACSHMGIADVVRHIKGKGHQRKKQALQAASSLKSSPASPDPESMIAMTSMNDFLQRQQALQEAATRAALSVPTSPVEGMGDQEAQTRRAEVKMTAALVQHNVPLSLADHLGLLMKECFRDSKTAQGYKCARTKMASILNETLAPHFKKELVLLMREGPYTLVTDGSNDKGKEKMNPLTVRIFDANVNKVTHRFLGMCTESDAECGTADGLFTKINATLQENGISWQNCVGVAIDNATVDTEAQDCVSSRILGENNTIYIHGCPCHVVHNIAEQAGQSFMEVSGFDVEDLVVDVGYWFQRSTNCNGYLTDFGELHGSEYMEILQHISLRWLTLERCLTRILTLYHPLASYFKSANLKQPRFRRLQDAFSNPMTEVYLLFFQATIPAFSALNLLFQREQSSIFLLYDEMVNFIRKVCARFMVPAALQSHQEPHNIAFKEKENHLLGGKMNVGFSTRAKLNRLLNDGDITPHHVESFHEAALAFLMEAVDYALKILPLENPLLKHAKFVDVRQRLECCVDDALYFVERFPHLLPYHGPHEHDQLATEFLEYQTSPLPPLQDPEGGDMGSFWAEMANQKHKVTGVNCFQRLANIAKLVLVLPHSNADAERVLSAVGLNKTKTRNSLALDGTLSSILTVKMAGLEPCFKWEPPTTLIKASKKATSHYNKTHKSSNLDAHFSS</sequence>
<dbReference type="InterPro" id="IPR012337">
    <property type="entry name" value="RNaseH-like_sf"/>
</dbReference>
<gene>
    <name evidence="2" type="ORF">ACEWY4_009705</name>
</gene>
<dbReference type="PANTHER" id="PTHR37162:SF1">
    <property type="entry name" value="BED-TYPE DOMAIN-CONTAINING PROTEIN"/>
    <property type="match status" value="1"/>
</dbReference>
<keyword evidence="3" id="KW-1185">Reference proteome</keyword>
<dbReference type="AlphaFoldDB" id="A0ABD1K789"/>
<dbReference type="EMBL" id="JBHFQA010000008">
    <property type="protein sequence ID" value="KAL2094986.1"/>
    <property type="molecule type" value="Genomic_DNA"/>
</dbReference>
<protein>
    <recommendedName>
        <fullName evidence="4">Transposase</fullName>
    </recommendedName>
</protein>